<evidence type="ECO:0000313" key="4">
    <source>
        <dbReference type="Proteomes" id="UP001331761"/>
    </source>
</evidence>
<sequence>MNLEPYEEFEEWVDSGPSTAESSAASSQLPSSASSVASVPPSKSLKDDILAQELENQQLKQELLVKKHKLADLQIEYWTKRLRHL</sequence>
<comment type="caution">
    <text evidence="3">The sequence shown here is derived from an EMBL/GenBank/DDBJ whole genome shotgun (WGS) entry which is preliminary data.</text>
</comment>
<evidence type="ECO:0000256" key="1">
    <source>
        <dbReference type="SAM" id="Coils"/>
    </source>
</evidence>
<protein>
    <submittedName>
        <fullName evidence="3">Uncharacterized protein</fullName>
    </submittedName>
</protein>
<organism evidence="3 4">
    <name type="scientific">Trichostrongylus colubriformis</name>
    <name type="common">Black scour worm</name>
    <dbReference type="NCBI Taxonomy" id="6319"/>
    <lineage>
        <taxon>Eukaryota</taxon>
        <taxon>Metazoa</taxon>
        <taxon>Ecdysozoa</taxon>
        <taxon>Nematoda</taxon>
        <taxon>Chromadorea</taxon>
        <taxon>Rhabditida</taxon>
        <taxon>Rhabditina</taxon>
        <taxon>Rhabditomorpha</taxon>
        <taxon>Strongyloidea</taxon>
        <taxon>Trichostrongylidae</taxon>
        <taxon>Trichostrongylus</taxon>
    </lineage>
</organism>
<evidence type="ECO:0000256" key="2">
    <source>
        <dbReference type="SAM" id="MobiDB-lite"/>
    </source>
</evidence>
<proteinExistence type="predicted"/>
<dbReference type="EMBL" id="WIXE01000494">
    <property type="protein sequence ID" value="KAK5986533.1"/>
    <property type="molecule type" value="Genomic_DNA"/>
</dbReference>
<feature type="compositionally biased region" description="Acidic residues" evidence="2">
    <location>
        <begin position="1"/>
        <end position="13"/>
    </location>
</feature>
<feature type="compositionally biased region" description="Low complexity" evidence="2">
    <location>
        <begin position="22"/>
        <end position="42"/>
    </location>
</feature>
<feature type="region of interest" description="Disordered" evidence="2">
    <location>
        <begin position="1"/>
        <end position="42"/>
    </location>
</feature>
<dbReference type="Proteomes" id="UP001331761">
    <property type="component" value="Unassembled WGS sequence"/>
</dbReference>
<name>A0AAN8GCU4_TRICO</name>
<keyword evidence="1" id="KW-0175">Coiled coil</keyword>
<accession>A0AAN8GCU4</accession>
<evidence type="ECO:0000313" key="3">
    <source>
        <dbReference type="EMBL" id="KAK5986533.1"/>
    </source>
</evidence>
<gene>
    <name evidence="3" type="ORF">GCK32_014190</name>
</gene>
<feature type="coiled-coil region" evidence="1">
    <location>
        <begin position="42"/>
        <end position="76"/>
    </location>
</feature>
<reference evidence="3 4" key="1">
    <citation type="submission" date="2019-10" db="EMBL/GenBank/DDBJ databases">
        <title>Assembly and Annotation for the nematode Trichostrongylus colubriformis.</title>
        <authorList>
            <person name="Martin J."/>
        </authorList>
    </citation>
    <scope>NUCLEOTIDE SEQUENCE [LARGE SCALE GENOMIC DNA]</scope>
    <source>
        <strain evidence="3">G859</strain>
        <tissue evidence="3">Whole worm</tissue>
    </source>
</reference>
<dbReference type="AlphaFoldDB" id="A0AAN8GCU4"/>
<keyword evidence="4" id="KW-1185">Reference proteome</keyword>